<organism evidence="1 2">
    <name type="scientific">Candidatus Venteria ishoeyi</name>
    <dbReference type="NCBI Taxonomy" id="1899563"/>
    <lineage>
        <taxon>Bacteria</taxon>
        <taxon>Pseudomonadati</taxon>
        <taxon>Pseudomonadota</taxon>
        <taxon>Gammaproteobacteria</taxon>
        <taxon>Thiotrichales</taxon>
        <taxon>Thiotrichaceae</taxon>
        <taxon>Venteria</taxon>
    </lineage>
</organism>
<dbReference type="AlphaFoldDB" id="A0A1H6FIL0"/>
<keyword evidence="2" id="KW-1185">Reference proteome</keyword>
<accession>A0A1H6FIL0</accession>
<gene>
    <name evidence="1" type="ORF">MBHS_04849</name>
</gene>
<reference evidence="1 2" key="1">
    <citation type="submission" date="2016-10" db="EMBL/GenBank/DDBJ databases">
        <authorList>
            <person name="de Groot N.N."/>
        </authorList>
    </citation>
    <scope>NUCLEOTIDE SEQUENCE [LARGE SCALE GENOMIC DNA]</scope>
    <source>
        <strain evidence="1">MBHS1</strain>
    </source>
</reference>
<evidence type="ECO:0000313" key="2">
    <source>
        <dbReference type="Proteomes" id="UP000236724"/>
    </source>
</evidence>
<dbReference type="Proteomes" id="UP000236724">
    <property type="component" value="Unassembled WGS sequence"/>
</dbReference>
<dbReference type="EMBL" id="FMSV02000557">
    <property type="protein sequence ID" value="SEH08956.1"/>
    <property type="molecule type" value="Genomic_DNA"/>
</dbReference>
<evidence type="ECO:0008006" key="3">
    <source>
        <dbReference type="Google" id="ProtNLM"/>
    </source>
</evidence>
<sequence>MNTTITALFEPHTEWISKGKAGVPVELDLRVCILEEQMGFILLHMTMEQETDEKVAVRMVQETREGFANLSLCSFDKGFWKPDNREQLMEILDKVVMPKKGRCSQKDREIESDPKFIQARKQHAAVKSAINALEIHGLESARIVVLRPSNAT</sequence>
<evidence type="ECO:0000313" key="1">
    <source>
        <dbReference type="EMBL" id="SEH08956.1"/>
    </source>
</evidence>
<dbReference type="OrthoDB" id="5407466at2"/>
<proteinExistence type="predicted"/>
<protein>
    <recommendedName>
        <fullName evidence="3">Transposase IS4-like domain-containing protein</fullName>
    </recommendedName>
</protein>
<name>A0A1H6FIL0_9GAMM</name>